<dbReference type="Proteomes" id="UP001193680">
    <property type="component" value="Unassembled WGS sequence"/>
</dbReference>
<sequence>MKMVLVVRNRQRGFTLIEIAIVLVIVGLLIGGALKGQEMLQNAKLKSLIQDLDGVTAAHYAYQERMGVMAGDVTNVNGMIDDEAAFWIAQREQGFLKGDPASGASPLHSLGGVLEVGSGTVAAGRNWVCASLIDSGQAEGLDRRYDDGKGNSGFLVWAGGGDNPAAMADYPDNDVVGFFCKLF</sequence>
<dbReference type="Pfam" id="PF07963">
    <property type="entry name" value="N_methyl"/>
    <property type="match status" value="1"/>
</dbReference>
<proteinExistence type="predicted"/>
<comment type="caution">
    <text evidence="2">The sequence shown here is derived from an EMBL/GenBank/DDBJ whole genome shotgun (WGS) entry which is preliminary data.</text>
</comment>
<name>A0ABS0BYW0_9GAMM</name>
<reference evidence="2 3" key="2">
    <citation type="submission" date="2020-11" db="EMBL/GenBank/DDBJ databases">
        <title>Sulfur oxidizing isolate from Hospital Hole Sinkhole.</title>
        <authorList>
            <person name="Scott K.M."/>
        </authorList>
    </citation>
    <scope>NUCLEOTIDE SEQUENCE [LARGE SCALE GENOMIC DNA]</scope>
    <source>
        <strain evidence="2 3">HH1</strain>
    </source>
</reference>
<dbReference type="InterPro" id="IPR012902">
    <property type="entry name" value="N_methyl_site"/>
</dbReference>
<keyword evidence="1" id="KW-0472">Membrane</keyword>
<dbReference type="RefSeq" id="WP_185978759.1">
    <property type="nucleotide sequence ID" value="NZ_JACBGI020000022.1"/>
</dbReference>
<reference evidence="2 3" key="1">
    <citation type="submission" date="2020-06" db="EMBL/GenBank/DDBJ databases">
        <authorList>
            <person name="Scott K."/>
        </authorList>
    </citation>
    <scope>NUCLEOTIDE SEQUENCE [LARGE SCALE GENOMIC DNA]</scope>
    <source>
        <strain evidence="2 3">HH1</strain>
    </source>
</reference>
<evidence type="ECO:0000313" key="2">
    <source>
        <dbReference type="EMBL" id="MBF6058614.1"/>
    </source>
</evidence>
<dbReference type="SUPFAM" id="SSF54523">
    <property type="entry name" value="Pili subunits"/>
    <property type="match status" value="1"/>
</dbReference>
<organism evidence="2 3">
    <name type="scientific">Thiomicrorhabdus heinhorstiae</name>
    <dbReference type="NCBI Taxonomy" id="2748010"/>
    <lineage>
        <taxon>Bacteria</taxon>
        <taxon>Pseudomonadati</taxon>
        <taxon>Pseudomonadota</taxon>
        <taxon>Gammaproteobacteria</taxon>
        <taxon>Thiotrichales</taxon>
        <taxon>Piscirickettsiaceae</taxon>
        <taxon>Thiomicrorhabdus</taxon>
    </lineage>
</organism>
<dbReference type="NCBIfam" id="TIGR02532">
    <property type="entry name" value="IV_pilin_GFxxxE"/>
    <property type="match status" value="1"/>
</dbReference>
<keyword evidence="1" id="KW-0812">Transmembrane</keyword>
<keyword evidence="1" id="KW-1133">Transmembrane helix</keyword>
<protein>
    <submittedName>
        <fullName evidence="2">Prepilin-type N-terminal cleavage/methylation domain-containing protein</fullName>
    </submittedName>
</protein>
<evidence type="ECO:0000256" key="1">
    <source>
        <dbReference type="SAM" id="Phobius"/>
    </source>
</evidence>
<evidence type="ECO:0000313" key="3">
    <source>
        <dbReference type="Proteomes" id="UP001193680"/>
    </source>
</evidence>
<feature type="transmembrane region" description="Helical" evidence="1">
    <location>
        <begin position="12"/>
        <end position="34"/>
    </location>
</feature>
<dbReference type="InterPro" id="IPR045584">
    <property type="entry name" value="Pilin-like"/>
</dbReference>
<accession>A0ABS0BYW0</accession>
<dbReference type="Gene3D" id="3.30.700.10">
    <property type="entry name" value="Glycoprotein, Type 4 Pilin"/>
    <property type="match status" value="1"/>
</dbReference>
<gene>
    <name evidence="2" type="ORF">H8792_009700</name>
</gene>
<dbReference type="EMBL" id="JACBGI020000022">
    <property type="protein sequence ID" value="MBF6058614.1"/>
    <property type="molecule type" value="Genomic_DNA"/>
</dbReference>
<keyword evidence="3" id="KW-1185">Reference proteome</keyword>
<dbReference type="PROSITE" id="PS00409">
    <property type="entry name" value="PROKAR_NTER_METHYL"/>
    <property type="match status" value="1"/>
</dbReference>